<dbReference type="EMBL" id="LUGH01001371">
    <property type="protein sequence ID" value="OBZ81196.1"/>
    <property type="molecule type" value="Genomic_DNA"/>
</dbReference>
<accession>A0A1C7MXP8</accession>
<dbReference type="AlphaFoldDB" id="A0A1C7MXP8"/>
<keyword evidence="2" id="KW-1185">Reference proteome</keyword>
<organism evidence="1 2">
    <name type="scientific">Choanephora cucurbitarum</name>
    <dbReference type="NCBI Taxonomy" id="101091"/>
    <lineage>
        <taxon>Eukaryota</taxon>
        <taxon>Fungi</taxon>
        <taxon>Fungi incertae sedis</taxon>
        <taxon>Mucoromycota</taxon>
        <taxon>Mucoromycotina</taxon>
        <taxon>Mucoromycetes</taxon>
        <taxon>Mucorales</taxon>
        <taxon>Mucorineae</taxon>
        <taxon>Choanephoraceae</taxon>
        <taxon>Choanephoroideae</taxon>
        <taxon>Choanephora</taxon>
    </lineage>
</organism>
<name>A0A1C7MXP8_9FUNG</name>
<proteinExistence type="predicted"/>
<dbReference type="Proteomes" id="UP000093000">
    <property type="component" value="Unassembled WGS sequence"/>
</dbReference>
<evidence type="ECO:0000313" key="2">
    <source>
        <dbReference type="Proteomes" id="UP000093000"/>
    </source>
</evidence>
<comment type="caution">
    <text evidence="1">The sequence shown here is derived from an EMBL/GenBank/DDBJ whole genome shotgun (WGS) entry which is preliminary data.</text>
</comment>
<gene>
    <name evidence="1" type="ORF">A0J61_10755</name>
</gene>
<dbReference type="OrthoDB" id="2299889at2759"/>
<dbReference type="STRING" id="101091.A0A1C7MXP8"/>
<evidence type="ECO:0000313" key="1">
    <source>
        <dbReference type="EMBL" id="OBZ81196.1"/>
    </source>
</evidence>
<protein>
    <submittedName>
        <fullName evidence="1">Uncharacterized protein</fullName>
    </submittedName>
</protein>
<sequence length="181" mass="20738">MYIEQTPARELRDDFVKIVDMDWTSANANINAEKASTAARVTKRQCHKYTEQQLFRFVFEEDKTAAEAARATGIVFRTGQNYVRKARLFFEEERIAGEEEVDSDEEIAPPVPSVPKERKHGKQKLFQAHSLFFLDFFEKHADATLNQAREAVMNAFPSLEIAISAISKHIKKHCNLTMKTA</sequence>
<reference evidence="1 2" key="1">
    <citation type="submission" date="2016-03" db="EMBL/GenBank/DDBJ databases">
        <title>Choanephora cucurbitarum.</title>
        <authorList>
            <person name="Min B."/>
            <person name="Park H."/>
            <person name="Park J.-H."/>
            <person name="Shin H.-D."/>
            <person name="Choi I.-G."/>
        </authorList>
    </citation>
    <scope>NUCLEOTIDE SEQUENCE [LARGE SCALE GENOMIC DNA]</scope>
    <source>
        <strain evidence="1 2">KUS-F28377</strain>
    </source>
</reference>
<dbReference type="InParanoid" id="A0A1C7MXP8"/>